<keyword evidence="1" id="KW-0472">Membrane</keyword>
<keyword evidence="1" id="KW-0812">Transmembrane</keyword>
<comment type="caution">
    <text evidence="2">The sequence shown here is derived from an EMBL/GenBank/DDBJ whole genome shotgun (WGS) entry which is preliminary data.</text>
</comment>
<name>A0ABW5X9I4_9FLAO</name>
<evidence type="ECO:0000313" key="2">
    <source>
        <dbReference type="EMBL" id="MFD2835122.1"/>
    </source>
</evidence>
<evidence type="ECO:0000256" key="1">
    <source>
        <dbReference type="SAM" id="Phobius"/>
    </source>
</evidence>
<reference evidence="3" key="1">
    <citation type="journal article" date="2019" name="Int. J. Syst. Evol. Microbiol.">
        <title>The Global Catalogue of Microorganisms (GCM) 10K type strain sequencing project: providing services to taxonomists for standard genome sequencing and annotation.</title>
        <authorList>
            <consortium name="The Broad Institute Genomics Platform"/>
            <consortium name="The Broad Institute Genome Sequencing Center for Infectious Disease"/>
            <person name="Wu L."/>
            <person name="Ma J."/>
        </authorList>
    </citation>
    <scope>NUCLEOTIDE SEQUENCE [LARGE SCALE GENOMIC DNA]</scope>
    <source>
        <strain evidence="3">KCTC 52925</strain>
    </source>
</reference>
<dbReference type="Gene3D" id="2.120.10.30">
    <property type="entry name" value="TolB, C-terminal domain"/>
    <property type="match status" value="1"/>
</dbReference>
<dbReference type="EMBL" id="JBHUOJ010000038">
    <property type="protein sequence ID" value="MFD2835122.1"/>
    <property type="molecule type" value="Genomic_DNA"/>
</dbReference>
<evidence type="ECO:0000313" key="3">
    <source>
        <dbReference type="Proteomes" id="UP001597438"/>
    </source>
</evidence>
<gene>
    <name evidence="2" type="ORF">ACFSYS_17665</name>
</gene>
<protein>
    <recommendedName>
        <fullName evidence="4">SdiA-regulated domain-containing protein</fullName>
    </recommendedName>
</protein>
<sequence>MNKWAIGIIFTVILLALAIYGLYEMKDVDFDDFEKTYEIVNKWTLPNELEEISAIAWLGNNKIACVQDEDGIIYTYDLNSAKIIAQTEFYGEGDYEGMTLLNNEFYITESDGQLYRIATLDSATYKPEVIETDFDYTNDIEGLTSLAPGKLLFSVKGKNFADEEDNYKGLYEYDIQSRKLDSTPKIKITLTIEDFEKISGAPGKELSPSDIAVHPTTGNLYILDGEHPKLIIIDTSGKLLKYHLLDPEEFFLPEGICFTPNGRMFISNEGKGGDPNILEVKLLK</sequence>
<evidence type="ECO:0008006" key="4">
    <source>
        <dbReference type="Google" id="ProtNLM"/>
    </source>
</evidence>
<feature type="transmembrane region" description="Helical" evidence="1">
    <location>
        <begin position="6"/>
        <end position="23"/>
    </location>
</feature>
<organism evidence="2 3">
    <name type="scientific">Christiangramia antarctica</name>
    <dbReference type="NCBI Taxonomy" id="2058158"/>
    <lineage>
        <taxon>Bacteria</taxon>
        <taxon>Pseudomonadati</taxon>
        <taxon>Bacteroidota</taxon>
        <taxon>Flavobacteriia</taxon>
        <taxon>Flavobacteriales</taxon>
        <taxon>Flavobacteriaceae</taxon>
        <taxon>Christiangramia</taxon>
    </lineage>
</organism>
<dbReference type="RefSeq" id="WP_251742303.1">
    <property type="nucleotide sequence ID" value="NZ_JBHUOJ010000038.1"/>
</dbReference>
<keyword evidence="1" id="KW-1133">Transmembrane helix</keyword>
<dbReference type="SUPFAM" id="SSF101898">
    <property type="entry name" value="NHL repeat"/>
    <property type="match status" value="1"/>
</dbReference>
<dbReference type="InterPro" id="IPR011042">
    <property type="entry name" value="6-blade_b-propeller_TolB-like"/>
</dbReference>
<proteinExistence type="predicted"/>
<keyword evidence="3" id="KW-1185">Reference proteome</keyword>
<dbReference type="Proteomes" id="UP001597438">
    <property type="component" value="Unassembled WGS sequence"/>
</dbReference>
<accession>A0ABW5X9I4</accession>